<dbReference type="PANTHER" id="PTHR19136">
    <property type="entry name" value="MOLYBDENUM COFACTOR GUANYLYLTRANSFERASE"/>
    <property type="match status" value="1"/>
</dbReference>
<keyword evidence="4 8" id="KW-0547">Nucleotide-binding</keyword>
<dbReference type="EMBL" id="FNJQ01000034">
    <property type="protein sequence ID" value="SDP66737.1"/>
    <property type="molecule type" value="Genomic_DNA"/>
</dbReference>
<keyword evidence="6 8" id="KW-0342">GTP-binding</keyword>
<accession>A0A1H0UKI2</accession>
<keyword evidence="1 8" id="KW-0963">Cytoplasm</keyword>
<comment type="domain">
    <text evidence="8">The N-terminal domain determines nucleotide recognition and specific binding, while the C-terminal domain determines the specific binding to the target protein.</text>
</comment>
<dbReference type="GO" id="GO:0046872">
    <property type="term" value="F:metal ion binding"/>
    <property type="evidence" value="ECO:0007669"/>
    <property type="project" value="UniProtKB-KW"/>
</dbReference>
<evidence type="ECO:0000256" key="7">
    <source>
        <dbReference type="ARBA" id="ARBA00023150"/>
    </source>
</evidence>
<comment type="caution">
    <text evidence="8">Lacks conserved residue(s) required for the propagation of feature annotation.</text>
</comment>
<dbReference type="GO" id="GO:0061603">
    <property type="term" value="F:molybdenum cofactor guanylyltransferase activity"/>
    <property type="evidence" value="ECO:0007669"/>
    <property type="project" value="UniProtKB-EC"/>
</dbReference>
<keyword evidence="2 8" id="KW-0808">Transferase</keyword>
<dbReference type="InterPro" id="IPR004435">
    <property type="entry name" value="MobB_dom"/>
</dbReference>
<dbReference type="SUPFAM" id="SSF52540">
    <property type="entry name" value="P-loop containing nucleoside triphosphate hydrolases"/>
    <property type="match status" value="1"/>
</dbReference>
<evidence type="ECO:0000313" key="11">
    <source>
        <dbReference type="EMBL" id="SDP66737.1"/>
    </source>
</evidence>
<evidence type="ECO:0000256" key="3">
    <source>
        <dbReference type="ARBA" id="ARBA00022723"/>
    </source>
</evidence>
<proteinExistence type="inferred from homology"/>
<comment type="function">
    <text evidence="8">Transfers a GMP moiety from GTP to Mo-molybdopterin (Mo-MPT) cofactor (Moco or molybdenum cofactor) to form Mo-molybdopterin guanine dinucleotide (Mo-MGD) cofactor.</text>
</comment>
<comment type="similarity">
    <text evidence="8">Belongs to the MobA family.</text>
</comment>
<evidence type="ECO:0000313" key="12">
    <source>
        <dbReference type="Proteomes" id="UP000182412"/>
    </source>
</evidence>
<gene>
    <name evidence="8" type="primary">mobA</name>
    <name evidence="11" type="ORF">SAMN05216366_13426</name>
</gene>
<protein>
    <recommendedName>
        <fullName evidence="8">Probable molybdenum cofactor guanylyltransferase</fullName>
        <shortName evidence="8">MoCo guanylyltransferase</shortName>
        <ecNumber evidence="8">2.7.7.77</ecNumber>
    </recommendedName>
    <alternativeName>
        <fullName evidence="8">GTP:molybdopterin guanylyltransferase</fullName>
    </alternativeName>
    <alternativeName>
        <fullName evidence="8">Mo-MPT guanylyltransferase</fullName>
    </alternativeName>
    <alternativeName>
        <fullName evidence="8">Molybdopterin guanylyltransferase</fullName>
    </alternativeName>
    <alternativeName>
        <fullName evidence="8">Molybdopterin-guanine dinucleotide synthase</fullName>
        <shortName evidence="8">MGD synthase</shortName>
    </alternativeName>
</protein>
<keyword evidence="5 8" id="KW-0460">Magnesium</keyword>
<dbReference type="Pfam" id="PF12804">
    <property type="entry name" value="NTP_transf_3"/>
    <property type="match status" value="1"/>
</dbReference>
<comment type="cofactor">
    <cofactor evidence="8">
        <name>Mg(2+)</name>
        <dbReference type="ChEBI" id="CHEBI:18420"/>
    </cofactor>
</comment>
<feature type="binding site" evidence="8">
    <location>
        <position position="23"/>
    </location>
    <ligand>
        <name>GTP</name>
        <dbReference type="ChEBI" id="CHEBI:37565"/>
    </ligand>
</feature>
<dbReference type="EC" id="2.7.7.77" evidence="8"/>
<dbReference type="GO" id="GO:0005737">
    <property type="term" value="C:cytoplasm"/>
    <property type="evidence" value="ECO:0007669"/>
    <property type="project" value="UniProtKB-SubCell"/>
</dbReference>
<dbReference type="AlphaFoldDB" id="A0A1H0UKI2"/>
<dbReference type="NCBIfam" id="TIGR00176">
    <property type="entry name" value="mobB"/>
    <property type="match status" value="1"/>
</dbReference>
<dbReference type="InterPro" id="IPR013482">
    <property type="entry name" value="Molybde_CF_guanTrfase"/>
</dbReference>
<evidence type="ECO:0000256" key="8">
    <source>
        <dbReference type="HAMAP-Rule" id="MF_00316"/>
    </source>
</evidence>
<dbReference type="SUPFAM" id="SSF53448">
    <property type="entry name" value="Nucleotide-diphospho-sugar transferases"/>
    <property type="match status" value="1"/>
</dbReference>
<comment type="catalytic activity">
    <reaction evidence="8">
        <text>Mo-molybdopterin + GTP + H(+) = Mo-molybdopterin guanine dinucleotide + diphosphate</text>
        <dbReference type="Rhea" id="RHEA:34243"/>
        <dbReference type="ChEBI" id="CHEBI:15378"/>
        <dbReference type="ChEBI" id="CHEBI:33019"/>
        <dbReference type="ChEBI" id="CHEBI:37565"/>
        <dbReference type="ChEBI" id="CHEBI:71302"/>
        <dbReference type="ChEBI" id="CHEBI:71310"/>
        <dbReference type="EC" id="2.7.7.77"/>
    </reaction>
</comment>
<evidence type="ECO:0000256" key="2">
    <source>
        <dbReference type="ARBA" id="ARBA00022679"/>
    </source>
</evidence>
<keyword evidence="7 8" id="KW-0501">Molybdenum cofactor biosynthesis</keyword>
<dbReference type="OrthoDB" id="9788394at2"/>
<dbReference type="InterPro" id="IPR025877">
    <property type="entry name" value="MobA-like_NTP_Trfase"/>
</dbReference>
<evidence type="ECO:0000256" key="6">
    <source>
        <dbReference type="ARBA" id="ARBA00023134"/>
    </source>
</evidence>
<evidence type="ECO:0000256" key="5">
    <source>
        <dbReference type="ARBA" id="ARBA00022842"/>
    </source>
</evidence>
<dbReference type="Proteomes" id="UP000182412">
    <property type="component" value="Unassembled WGS sequence"/>
</dbReference>
<name>A0A1H0UKI2_SELRU</name>
<feature type="binding site" evidence="8">
    <location>
        <position position="103"/>
    </location>
    <ligand>
        <name>GTP</name>
        <dbReference type="ChEBI" id="CHEBI:37565"/>
    </ligand>
</feature>
<keyword evidence="3 8" id="KW-0479">Metal-binding</keyword>
<evidence type="ECO:0000256" key="4">
    <source>
        <dbReference type="ARBA" id="ARBA00022741"/>
    </source>
</evidence>
<organism evidence="11 12">
    <name type="scientific">Selenomonas ruminantium</name>
    <dbReference type="NCBI Taxonomy" id="971"/>
    <lineage>
        <taxon>Bacteria</taxon>
        <taxon>Bacillati</taxon>
        <taxon>Bacillota</taxon>
        <taxon>Negativicutes</taxon>
        <taxon>Selenomonadales</taxon>
        <taxon>Selenomonadaceae</taxon>
        <taxon>Selenomonas</taxon>
    </lineage>
</organism>
<dbReference type="Gene3D" id="3.90.550.10">
    <property type="entry name" value="Spore Coat Polysaccharide Biosynthesis Protein SpsA, Chain A"/>
    <property type="match status" value="1"/>
</dbReference>
<dbReference type="CDD" id="cd02503">
    <property type="entry name" value="MobA"/>
    <property type="match status" value="1"/>
</dbReference>
<evidence type="ECO:0000256" key="1">
    <source>
        <dbReference type="ARBA" id="ARBA00022490"/>
    </source>
</evidence>
<dbReference type="GO" id="GO:0005525">
    <property type="term" value="F:GTP binding"/>
    <property type="evidence" value="ECO:0007669"/>
    <property type="project" value="UniProtKB-UniRule"/>
</dbReference>
<dbReference type="HAMAP" id="MF_00316">
    <property type="entry name" value="MobA"/>
    <property type="match status" value="1"/>
</dbReference>
<dbReference type="RefSeq" id="WP_074573244.1">
    <property type="nucleotide sequence ID" value="NZ_FNJQ01000034.1"/>
</dbReference>
<feature type="domain" description="Molybdopterin-guanine dinucleotide biosynthesis protein B (MobB)" evidence="9">
    <location>
        <begin position="211"/>
        <end position="315"/>
    </location>
</feature>
<dbReference type="Gene3D" id="3.40.50.300">
    <property type="entry name" value="P-loop containing nucleotide triphosphate hydrolases"/>
    <property type="match status" value="1"/>
</dbReference>
<dbReference type="GO" id="GO:0006777">
    <property type="term" value="P:Mo-molybdopterin cofactor biosynthetic process"/>
    <property type="evidence" value="ECO:0007669"/>
    <property type="project" value="UniProtKB-KW"/>
</dbReference>
<feature type="binding site" evidence="8">
    <location>
        <begin position="11"/>
        <end position="13"/>
    </location>
    <ligand>
        <name>GTP</name>
        <dbReference type="ChEBI" id="CHEBI:37565"/>
    </ligand>
</feature>
<dbReference type="Pfam" id="PF03205">
    <property type="entry name" value="MobB"/>
    <property type="match status" value="1"/>
</dbReference>
<evidence type="ECO:0000259" key="10">
    <source>
        <dbReference type="Pfam" id="PF12804"/>
    </source>
</evidence>
<sequence>MDFERLGIMVIAGGQSSRMGTDKRFLQLGDSCLLEWQLQKTVQLPFAERYLCGGMADARLAELAQRYGMELLVDEREAAGPLEGLRAGLSRLQAEYALAVSADMPLFDFSLLQPLLAEAQGELAVIPVAGGRRQPLAGLYHRDILPFVEAALAHGEHKLGQVIASVPHRFVELPAGDGFFNVNTPADFRLVQGRFANRNRAVPLVTISAPQSNTGKTTFIERLIPRLREKGLRVGVVKGDCHGYTVDEEGKDSWRFKEAGATGVAVVSPEGYFIQQKTAQRKDLATVAGMLENVDLVLIESRSHGVMPKLSLWRGLGEVIVDEETVALFSSGEPEAISLRQYDLDDLDGAAELIIFLCRDHVMDIG</sequence>
<dbReference type="PANTHER" id="PTHR19136:SF81">
    <property type="entry name" value="MOLYBDENUM COFACTOR GUANYLYLTRANSFERASE"/>
    <property type="match status" value="1"/>
</dbReference>
<dbReference type="InterPro" id="IPR029044">
    <property type="entry name" value="Nucleotide-diphossugar_trans"/>
</dbReference>
<feature type="binding site" evidence="8">
    <location>
        <position position="103"/>
    </location>
    <ligand>
        <name>Mg(2+)</name>
        <dbReference type="ChEBI" id="CHEBI:18420"/>
    </ligand>
</feature>
<reference evidence="11 12" key="1">
    <citation type="submission" date="2016-10" db="EMBL/GenBank/DDBJ databases">
        <authorList>
            <person name="de Groot N.N."/>
        </authorList>
    </citation>
    <scope>NUCLEOTIDE SEQUENCE [LARGE SCALE GENOMIC DNA]</scope>
    <source>
        <strain evidence="11 12">S137</strain>
    </source>
</reference>
<feature type="domain" description="MobA-like NTP transferase" evidence="10">
    <location>
        <begin position="9"/>
        <end position="164"/>
    </location>
</feature>
<comment type="subcellular location">
    <subcellularLocation>
        <location evidence="8">Cytoplasm</location>
    </subcellularLocation>
</comment>
<dbReference type="InterPro" id="IPR027417">
    <property type="entry name" value="P-loop_NTPase"/>
</dbReference>
<feature type="binding site" evidence="8">
    <location>
        <position position="74"/>
    </location>
    <ligand>
        <name>GTP</name>
        <dbReference type="ChEBI" id="CHEBI:37565"/>
    </ligand>
</feature>
<evidence type="ECO:0000259" key="9">
    <source>
        <dbReference type="Pfam" id="PF03205"/>
    </source>
</evidence>